<feature type="region of interest" description="Disordered" evidence="1">
    <location>
        <begin position="61"/>
        <end position="86"/>
    </location>
</feature>
<dbReference type="EMBL" id="BTRK01000005">
    <property type="protein sequence ID" value="GMR55902.1"/>
    <property type="molecule type" value="Genomic_DNA"/>
</dbReference>
<dbReference type="AlphaFoldDB" id="A0AAN5I7W4"/>
<evidence type="ECO:0000313" key="3">
    <source>
        <dbReference type="Proteomes" id="UP001328107"/>
    </source>
</evidence>
<feature type="compositionally biased region" description="Basic and acidic residues" evidence="1">
    <location>
        <begin position="61"/>
        <end position="78"/>
    </location>
</feature>
<feature type="non-terminal residue" evidence="2">
    <location>
        <position position="1"/>
    </location>
</feature>
<evidence type="ECO:0000256" key="1">
    <source>
        <dbReference type="SAM" id="MobiDB-lite"/>
    </source>
</evidence>
<dbReference type="Proteomes" id="UP001328107">
    <property type="component" value="Unassembled WGS sequence"/>
</dbReference>
<reference evidence="3" key="1">
    <citation type="submission" date="2022-10" db="EMBL/GenBank/DDBJ databases">
        <title>Genome assembly of Pristionchus species.</title>
        <authorList>
            <person name="Yoshida K."/>
            <person name="Sommer R.J."/>
        </authorList>
    </citation>
    <scope>NUCLEOTIDE SEQUENCE [LARGE SCALE GENOMIC DNA]</scope>
    <source>
        <strain evidence="3">RS5460</strain>
    </source>
</reference>
<organism evidence="2 3">
    <name type="scientific">Pristionchus mayeri</name>
    <dbReference type="NCBI Taxonomy" id="1317129"/>
    <lineage>
        <taxon>Eukaryota</taxon>
        <taxon>Metazoa</taxon>
        <taxon>Ecdysozoa</taxon>
        <taxon>Nematoda</taxon>
        <taxon>Chromadorea</taxon>
        <taxon>Rhabditida</taxon>
        <taxon>Rhabditina</taxon>
        <taxon>Diplogasteromorpha</taxon>
        <taxon>Diplogasteroidea</taxon>
        <taxon>Neodiplogasteridae</taxon>
        <taxon>Pristionchus</taxon>
    </lineage>
</organism>
<keyword evidence="3" id="KW-1185">Reference proteome</keyword>
<sequence length="311" mass="34876">LASATRFYSPISSLKLRLSLRVRTSKCEEGERSGEDRHSQGIAESIEARIEEMAKKIEDNEKAGKEKNHYDQVKKAEHGSSGLPMGAPLANAEKSKMDEEAELLAVSYQDDFTTRDYIESMYTHLTQEVNDVKEDVSDLRALVSNELKAIKDDLGSMTLTLSAILTKISQPSPITQSVSTPRTPRVIIAPRSQYRTPNSIDRPSHKRDRSRSPIVPRTTPNFKTSHTSQIVKCTFCSSVCHLSRNCTIVTSVSTRISLMSPIQCHRCFRHIGPTHSASCEPEICTRECSDELGRGLRHMQFFCPRNPDLQP</sequence>
<comment type="caution">
    <text evidence="2">The sequence shown here is derived from an EMBL/GenBank/DDBJ whole genome shotgun (WGS) entry which is preliminary data.</text>
</comment>
<protein>
    <submittedName>
        <fullName evidence="2">Uncharacterized protein</fullName>
    </submittedName>
</protein>
<name>A0AAN5I7W4_9BILA</name>
<evidence type="ECO:0000313" key="2">
    <source>
        <dbReference type="EMBL" id="GMR55902.1"/>
    </source>
</evidence>
<accession>A0AAN5I7W4</accession>
<gene>
    <name evidence="2" type="ORF">PMAYCL1PPCAC_26097</name>
</gene>
<proteinExistence type="predicted"/>
<feature type="region of interest" description="Disordered" evidence="1">
    <location>
        <begin position="191"/>
        <end position="223"/>
    </location>
</feature>